<dbReference type="SUPFAM" id="SSF56300">
    <property type="entry name" value="Metallo-dependent phosphatases"/>
    <property type="match status" value="1"/>
</dbReference>
<dbReference type="Gene3D" id="3.90.780.10">
    <property type="entry name" value="5'-Nucleotidase, C-terminal domain"/>
    <property type="match status" value="1"/>
</dbReference>
<protein>
    <submittedName>
        <fullName evidence="5">2',3'-cyclic-nucleotide 2'-phosphodiesterase / 3'-nucleotidase</fullName>
    </submittedName>
</protein>
<evidence type="ECO:0000313" key="5">
    <source>
        <dbReference type="EMBL" id="SEN12452.1"/>
    </source>
</evidence>
<gene>
    <name evidence="5" type="ORF">SAMN04489859_1001103</name>
</gene>
<dbReference type="PANTHER" id="PTHR11575:SF6">
    <property type="entry name" value="2',3'-CYCLIC-NUCLEOTIDE 2'-PHOSPHODIESTERASE_3'-NUCLEOTIDASE"/>
    <property type="match status" value="1"/>
</dbReference>
<evidence type="ECO:0000256" key="2">
    <source>
        <dbReference type="RuleBase" id="RU362119"/>
    </source>
</evidence>
<feature type="domain" description="Calcineurin-like phosphoesterase" evidence="3">
    <location>
        <begin position="21"/>
        <end position="253"/>
    </location>
</feature>
<dbReference type="GO" id="GO:0009166">
    <property type="term" value="P:nucleotide catabolic process"/>
    <property type="evidence" value="ECO:0007669"/>
    <property type="project" value="InterPro"/>
</dbReference>
<proteinExistence type="inferred from homology"/>
<organism evidence="5 6">
    <name type="scientific">Paracoccus alcaliphilus</name>
    <dbReference type="NCBI Taxonomy" id="34002"/>
    <lineage>
        <taxon>Bacteria</taxon>
        <taxon>Pseudomonadati</taxon>
        <taxon>Pseudomonadota</taxon>
        <taxon>Alphaproteobacteria</taxon>
        <taxon>Rhodobacterales</taxon>
        <taxon>Paracoccaceae</taxon>
        <taxon>Paracoccus</taxon>
    </lineage>
</organism>
<dbReference type="InterPro" id="IPR004843">
    <property type="entry name" value="Calcineurin-like_PHP"/>
</dbReference>
<keyword evidence="6" id="KW-1185">Reference proteome</keyword>
<accession>A0A1H8DYW0</accession>
<dbReference type="InterPro" id="IPR029052">
    <property type="entry name" value="Metallo-depent_PP-like"/>
</dbReference>
<dbReference type="AlphaFoldDB" id="A0A1H8DYW0"/>
<dbReference type="InterPro" id="IPR008334">
    <property type="entry name" value="5'-Nucleotdase_C"/>
</dbReference>
<dbReference type="OrthoDB" id="9803927at2"/>
<dbReference type="EMBL" id="FODE01000001">
    <property type="protein sequence ID" value="SEN12452.1"/>
    <property type="molecule type" value="Genomic_DNA"/>
</dbReference>
<dbReference type="Pfam" id="PF02872">
    <property type="entry name" value="5_nucleotid_C"/>
    <property type="match status" value="1"/>
</dbReference>
<reference evidence="5 6" key="1">
    <citation type="submission" date="2016-10" db="EMBL/GenBank/DDBJ databases">
        <authorList>
            <person name="de Groot N.N."/>
        </authorList>
    </citation>
    <scope>NUCLEOTIDE SEQUENCE [LARGE SCALE GENOMIC DNA]</scope>
    <source>
        <strain evidence="5 6">DSM 8512</strain>
    </source>
</reference>
<dbReference type="SUPFAM" id="SSF55816">
    <property type="entry name" value="5'-nucleotidase (syn. UDP-sugar hydrolase), C-terminal domain"/>
    <property type="match status" value="1"/>
</dbReference>
<dbReference type="Proteomes" id="UP000199054">
    <property type="component" value="Unassembled WGS sequence"/>
</dbReference>
<dbReference type="GO" id="GO:0030288">
    <property type="term" value="C:outer membrane-bounded periplasmic space"/>
    <property type="evidence" value="ECO:0007669"/>
    <property type="project" value="TreeGrafter"/>
</dbReference>
<keyword evidence="1" id="KW-0732">Signal</keyword>
<comment type="similarity">
    <text evidence="2">Belongs to the 5'-nucleotidase family.</text>
</comment>
<evidence type="ECO:0000259" key="3">
    <source>
        <dbReference type="Pfam" id="PF00149"/>
    </source>
</evidence>
<dbReference type="GO" id="GO:0016787">
    <property type="term" value="F:hydrolase activity"/>
    <property type="evidence" value="ECO:0007669"/>
    <property type="project" value="UniProtKB-KW"/>
</dbReference>
<evidence type="ECO:0000259" key="4">
    <source>
        <dbReference type="Pfam" id="PF02872"/>
    </source>
</evidence>
<dbReference type="RefSeq" id="WP_090610091.1">
    <property type="nucleotide sequence ID" value="NZ_CP067124.1"/>
</dbReference>
<dbReference type="NCBIfam" id="NF006938">
    <property type="entry name" value="PRK09420.1"/>
    <property type="match status" value="1"/>
</dbReference>
<dbReference type="Gene3D" id="3.60.21.10">
    <property type="match status" value="1"/>
</dbReference>
<sequence length="624" mass="68343">MVRHSAIGMTSQGKAPGGLSLRILATTDMHMHVLPYDYLSDRPSNRIGLARVASLAMRRQQEVRNSLLLDNGDFLQGNPLGDYAAGKASCGARHPAIAAMNAMRYDVGTLGNHDFNFGLPFLRRVIAQAGFPVVSANLRCLRGGDLPRFVILEREMTDDLGQPVQLRIGVTGFLPPQTVEWDRDLSAHIECRDIIESARDVLPRMRAAGAQLVIALAHSGIGPLTPRPGMEHAATALAALEGIDVVIAGHSHQVFPGPHIPPGPGIDPQRGVLAGKPAVMAGFGGSHLGVIDLRLRATATGRMQVEDFCVQAQQVCTEAPPATHVATPALSAHRATLRHFRRRIGHVGMPLHSFFALIGEDPCLRLVSMAQRWHIRRQLRRDLAGLPVLSAAAPFRAGGRGGPQHYTNVAAGALTLRNLADLYLFPNRICAVHLTGTQLQQWLERSASIFRTIHPGKADQPLIDPEFPCYNFDVIDGVEWQVDLSQPPRFSPDGRLLNPQANRITHLSRHGQPVHPDQRFLLATNSYRLAACGLYSPLVAQNGVALSDGALTRDVLRQYIRRRRRLEVAPRRNWHFRAMPGTSALFETGPDAMPHLQGADPKIRDSIEYLGLSDDGFARLRLFL</sequence>
<dbReference type="PRINTS" id="PR01607">
    <property type="entry name" value="APYRASEFAMLY"/>
</dbReference>
<feature type="domain" description="5'-Nucleotidase C-terminal" evidence="4">
    <location>
        <begin position="406"/>
        <end position="533"/>
    </location>
</feature>
<dbReference type="PANTHER" id="PTHR11575">
    <property type="entry name" value="5'-NUCLEOTIDASE-RELATED"/>
    <property type="match status" value="1"/>
</dbReference>
<dbReference type="GO" id="GO:0000166">
    <property type="term" value="F:nucleotide binding"/>
    <property type="evidence" value="ECO:0007669"/>
    <property type="project" value="UniProtKB-KW"/>
</dbReference>
<dbReference type="STRING" id="34002.SAMN04489859_1001103"/>
<name>A0A1H8DYW0_9RHOB</name>
<dbReference type="InterPro" id="IPR036907">
    <property type="entry name" value="5'-Nucleotdase_C_sf"/>
</dbReference>
<evidence type="ECO:0000313" key="6">
    <source>
        <dbReference type="Proteomes" id="UP000199054"/>
    </source>
</evidence>
<dbReference type="Pfam" id="PF00149">
    <property type="entry name" value="Metallophos"/>
    <property type="match status" value="1"/>
</dbReference>
<keyword evidence="2" id="KW-0547">Nucleotide-binding</keyword>
<dbReference type="InterPro" id="IPR006179">
    <property type="entry name" value="5_nucleotidase/apyrase"/>
</dbReference>
<evidence type="ECO:0000256" key="1">
    <source>
        <dbReference type="ARBA" id="ARBA00022729"/>
    </source>
</evidence>
<keyword evidence="2" id="KW-0378">Hydrolase</keyword>